<accession>A0A436ZT79</accession>
<dbReference type="VEuPathDB" id="FungiDB:DFL_006584"/>
<dbReference type="Proteomes" id="UP000283090">
    <property type="component" value="Unassembled WGS sequence"/>
</dbReference>
<feature type="region of interest" description="Disordered" evidence="1">
    <location>
        <begin position="18"/>
        <end position="51"/>
    </location>
</feature>
<name>A0A436ZT79_ARTFL</name>
<evidence type="ECO:0000256" key="1">
    <source>
        <dbReference type="SAM" id="MobiDB-lite"/>
    </source>
</evidence>
<sequence>MTFPSNYDIKDISASAFLDEPPLGRLEDQGGNNEECPKPESSVKGSPERSTLHRIQCGNTATIKELITSFVKSVQSEMKEAEVRTDLLQEVVFSLNETVELDWRRPTPALISNINRSVEWYREWVEFATIPVSSRRIFELASRYLSSLRDKP</sequence>
<dbReference type="RefSeq" id="XP_067487694.1">
    <property type="nucleotide sequence ID" value="XM_067636036.1"/>
</dbReference>
<evidence type="ECO:0000313" key="2">
    <source>
        <dbReference type="EMBL" id="RVD82150.1"/>
    </source>
</evidence>
<comment type="caution">
    <text evidence="2">The sequence shown here is derived from an EMBL/GenBank/DDBJ whole genome shotgun (WGS) entry which is preliminary data.</text>
</comment>
<reference evidence="2 3" key="1">
    <citation type="submission" date="2019-01" db="EMBL/GenBank/DDBJ databases">
        <title>Intercellular communication is required for trap formation in the nematode-trapping fungus Duddingtonia flagrans.</title>
        <authorList>
            <person name="Youssar L."/>
            <person name="Wernet V."/>
            <person name="Hensel N."/>
            <person name="Hildebrandt H.-G."/>
            <person name="Fischer R."/>
        </authorList>
    </citation>
    <scope>NUCLEOTIDE SEQUENCE [LARGE SCALE GENOMIC DNA]</scope>
    <source>
        <strain evidence="2 3">CBS H-5679</strain>
    </source>
</reference>
<evidence type="ECO:0000313" key="3">
    <source>
        <dbReference type="Proteomes" id="UP000283090"/>
    </source>
</evidence>
<organism evidence="2 3">
    <name type="scientific">Arthrobotrys flagrans</name>
    <name type="common">Nematode-trapping fungus</name>
    <name type="synonym">Trichothecium flagrans</name>
    <dbReference type="NCBI Taxonomy" id="97331"/>
    <lineage>
        <taxon>Eukaryota</taxon>
        <taxon>Fungi</taxon>
        <taxon>Dikarya</taxon>
        <taxon>Ascomycota</taxon>
        <taxon>Pezizomycotina</taxon>
        <taxon>Orbiliomycetes</taxon>
        <taxon>Orbiliales</taxon>
        <taxon>Orbiliaceae</taxon>
        <taxon>Arthrobotrys</taxon>
    </lineage>
</organism>
<keyword evidence="3" id="KW-1185">Reference proteome</keyword>
<protein>
    <submittedName>
        <fullName evidence="2">Uncharacterized protein</fullName>
    </submittedName>
</protein>
<dbReference type="AlphaFoldDB" id="A0A436ZT79"/>
<gene>
    <name evidence="2" type="ORF">DFL_006584</name>
</gene>
<dbReference type="GeneID" id="93588895"/>
<dbReference type="EMBL" id="SAEB01000009">
    <property type="protein sequence ID" value="RVD82150.1"/>
    <property type="molecule type" value="Genomic_DNA"/>
</dbReference>
<proteinExistence type="predicted"/>